<accession>A0ABP6Q4F0</accession>
<feature type="transmembrane region" description="Helical" evidence="8">
    <location>
        <begin position="93"/>
        <end position="114"/>
    </location>
</feature>
<dbReference type="EMBL" id="BAAAUV010000003">
    <property type="protein sequence ID" value="GAA3199636.1"/>
    <property type="molecule type" value="Genomic_DNA"/>
</dbReference>
<evidence type="ECO:0000256" key="5">
    <source>
        <dbReference type="ARBA" id="ARBA00022989"/>
    </source>
</evidence>
<evidence type="ECO:0000256" key="1">
    <source>
        <dbReference type="ARBA" id="ARBA00004370"/>
    </source>
</evidence>
<evidence type="ECO:0000256" key="2">
    <source>
        <dbReference type="ARBA" id="ARBA00022617"/>
    </source>
</evidence>
<comment type="subcellular location">
    <subcellularLocation>
        <location evidence="1">Membrane</location>
    </subcellularLocation>
</comment>
<keyword evidence="10" id="KW-1185">Reference proteome</keyword>
<feature type="transmembrane region" description="Helical" evidence="8">
    <location>
        <begin position="49"/>
        <end position="73"/>
    </location>
</feature>
<evidence type="ECO:0000313" key="10">
    <source>
        <dbReference type="Proteomes" id="UP001501237"/>
    </source>
</evidence>
<dbReference type="Gene3D" id="1.20.1300.10">
    <property type="entry name" value="Fumarate reductase/succinate dehydrogenase, transmembrane subunit"/>
    <property type="match status" value="1"/>
</dbReference>
<evidence type="ECO:0000256" key="8">
    <source>
        <dbReference type="SAM" id="Phobius"/>
    </source>
</evidence>
<keyword evidence="6" id="KW-0408">Iron</keyword>
<dbReference type="InterPro" id="IPR034804">
    <property type="entry name" value="SQR/QFR_C/D"/>
</dbReference>
<organism evidence="9 10">
    <name type="scientific">Actinocorallia longicatena</name>
    <dbReference type="NCBI Taxonomy" id="111803"/>
    <lineage>
        <taxon>Bacteria</taxon>
        <taxon>Bacillati</taxon>
        <taxon>Actinomycetota</taxon>
        <taxon>Actinomycetes</taxon>
        <taxon>Streptosporangiales</taxon>
        <taxon>Thermomonosporaceae</taxon>
        <taxon>Actinocorallia</taxon>
    </lineage>
</organism>
<reference evidence="10" key="1">
    <citation type="journal article" date="2019" name="Int. J. Syst. Evol. Microbiol.">
        <title>The Global Catalogue of Microorganisms (GCM) 10K type strain sequencing project: providing services to taxonomists for standard genome sequencing and annotation.</title>
        <authorList>
            <consortium name="The Broad Institute Genomics Platform"/>
            <consortium name="The Broad Institute Genome Sequencing Center for Infectious Disease"/>
            <person name="Wu L."/>
            <person name="Ma J."/>
        </authorList>
    </citation>
    <scope>NUCLEOTIDE SEQUENCE [LARGE SCALE GENOMIC DNA]</scope>
    <source>
        <strain evidence="10">JCM 9377</strain>
    </source>
</reference>
<protein>
    <submittedName>
        <fullName evidence="9">Succinate dehydrogenase cytochrome b subunit</fullName>
    </submittedName>
</protein>
<feature type="transmembrane region" description="Helical" evidence="8">
    <location>
        <begin position="143"/>
        <end position="161"/>
    </location>
</feature>
<dbReference type="InterPro" id="IPR011138">
    <property type="entry name" value="Cytochrome_b-558"/>
</dbReference>
<evidence type="ECO:0000256" key="7">
    <source>
        <dbReference type="ARBA" id="ARBA00023136"/>
    </source>
</evidence>
<dbReference type="InterPro" id="IPR000701">
    <property type="entry name" value="SuccDH_FuR_B_TM-su"/>
</dbReference>
<keyword evidence="2" id="KW-0349">Heme</keyword>
<evidence type="ECO:0000313" key="9">
    <source>
        <dbReference type="EMBL" id="GAA3199636.1"/>
    </source>
</evidence>
<keyword evidence="4" id="KW-0479">Metal-binding</keyword>
<dbReference type="Proteomes" id="UP001501237">
    <property type="component" value="Unassembled WGS sequence"/>
</dbReference>
<evidence type="ECO:0000256" key="6">
    <source>
        <dbReference type="ARBA" id="ARBA00023004"/>
    </source>
</evidence>
<feature type="transmembrane region" description="Helical" evidence="8">
    <location>
        <begin position="182"/>
        <end position="209"/>
    </location>
</feature>
<gene>
    <name evidence="9" type="ORF">GCM10010468_11940</name>
</gene>
<proteinExistence type="predicted"/>
<dbReference type="CDD" id="cd03498">
    <property type="entry name" value="SQR_TypeB_2_TM"/>
    <property type="match status" value="1"/>
</dbReference>
<dbReference type="NCBIfam" id="TIGR02046">
    <property type="entry name" value="sdhC_b558_fam"/>
    <property type="match status" value="1"/>
</dbReference>
<name>A0ABP6Q4F0_9ACTN</name>
<keyword evidence="5 8" id="KW-1133">Transmembrane helix</keyword>
<evidence type="ECO:0000256" key="3">
    <source>
        <dbReference type="ARBA" id="ARBA00022692"/>
    </source>
</evidence>
<dbReference type="Pfam" id="PF01127">
    <property type="entry name" value="Sdh_cyt"/>
    <property type="match status" value="1"/>
</dbReference>
<dbReference type="SUPFAM" id="SSF81343">
    <property type="entry name" value="Fumarate reductase respiratory complex transmembrane subunits"/>
    <property type="match status" value="1"/>
</dbReference>
<keyword evidence="7 8" id="KW-0472">Membrane</keyword>
<comment type="caution">
    <text evidence="9">The sequence shown here is derived from an EMBL/GenBank/DDBJ whole genome shotgun (WGS) entry which is preliminary data.</text>
</comment>
<keyword evidence="3 8" id="KW-0812">Transmembrane</keyword>
<evidence type="ECO:0000256" key="4">
    <source>
        <dbReference type="ARBA" id="ARBA00022723"/>
    </source>
</evidence>
<sequence>MAVSGGLMFLFIIGHMIGNLKIFFGQEEFNAYAAWLRTIGSPALHHEWFLWIQRAGLLLIVVLHFGSAAELTVRAKKARPVKYQHRQPVKGSYAARTMRWGGVIILLFIVWHILDLTVGTVNPGYVHGDPYRNVVADFQPDRWYITLFYAAAVIALGFHLRHGLVSAVQSLGRKNPKHEKPLNLTATAFAVLITIGFLAVPFSVTVGLID</sequence>